<feature type="transmembrane region" description="Helical" evidence="9">
    <location>
        <begin position="64"/>
        <end position="84"/>
    </location>
</feature>
<protein>
    <submittedName>
        <fullName evidence="13">Patched domain-containing protein 3</fullName>
    </submittedName>
</protein>
<reference evidence="11 12" key="2">
    <citation type="submission" date="2018-11" db="EMBL/GenBank/DDBJ databases">
        <authorList>
            <consortium name="Pathogen Informatics"/>
        </authorList>
    </citation>
    <scope>NUCLEOTIDE SEQUENCE [LARGE SCALE GENOMIC DNA]</scope>
</reference>
<feature type="region of interest" description="Disordered" evidence="8">
    <location>
        <begin position="1"/>
        <end position="24"/>
    </location>
</feature>
<evidence type="ECO:0000256" key="1">
    <source>
        <dbReference type="ARBA" id="ARBA00004651"/>
    </source>
</evidence>
<evidence type="ECO:0000256" key="4">
    <source>
        <dbReference type="ARBA" id="ARBA00022692"/>
    </source>
</evidence>
<dbReference type="AlphaFoldDB" id="A0A183UJU1"/>
<evidence type="ECO:0000256" key="2">
    <source>
        <dbReference type="ARBA" id="ARBA00005585"/>
    </source>
</evidence>
<feature type="transmembrane region" description="Helical" evidence="9">
    <location>
        <begin position="38"/>
        <end position="58"/>
    </location>
</feature>
<dbReference type="Pfam" id="PF02460">
    <property type="entry name" value="Patched"/>
    <property type="match status" value="1"/>
</dbReference>
<keyword evidence="12" id="KW-1185">Reference proteome</keyword>
<keyword evidence="3" id="KW-1003">Cell membrane</keyword>
<dbReference type="EMBL" id="UYWY01019991">
    <property type="protein sequence ID" value="VDM40082.1"/>
    <property type="molecule type" value="Genomic_DNA"/>
</dbReference>
<dbReference type="InterPro" id="IPR051697">
    <property type="entry name" value="Patched_domain-protein"/>
</dbReference>
<feature type="transmembrane region" description="Helical" evidence="9">
    <location>
        <begin position="492"/>
        <end position="513"/>
    </location>
</feature>
<evidence type="ECO:0000256" key="8">
    <source>
        <dbReference type="SAM" id="MobiDB-lite"/>
    </source>
</evidence>
<dbReference type="PANTHER" id="PTHR10796:SF90">
    <property type="entry name" value="SSD DOMAIN-CONTAINING PROTEIN"/>
    <property type="match status" value="1"/>
</dbReference>
<reference evidence="13" key="1">
    <citation type="submission" date="2016-06" db="UniProtKB">
        <authorList>
            <consortium name="WormBaseParasite"/>
        </authorList>
    </citation>
    <scope>IDENTIFICATION</scope>
</reference>
<evidence type="ECO:0000256" key="9">
    <source>
        <dbReference type="SAM" id="Phobius"/>
    </source>
</evidence>
<feature type="transmembrane region" description="Helical" evidence="9">
    <location>
        <begin position="364"/>
        <end position="385"/>
    </location>
</feature>
<comment type="similarity">
    <text evidence="2">Belongs to the patched family.</text>
</comment>
<feature type="transmembrane region" description="Helical" evidence="9">
    <location>
        <begin position="331"/>
        <end position="352"/>
    </location>
</feature>
<dbReference type="SUPFAM" id="SSF82866">
    <property type="entry name" value="Multidrug efflux transporter AcrB transmembrane domain"/>
    <property type="match status" value="2"/>
</dbReference>
<comment type="subcellular location">
    <subcellularLocation>
        <location evidence="1">Cell membrane</location>
        <topology evidence="1">Multi-pass membrane protein</topology>
    </subcellularLocation>
</comment>
<feature type="transmembrane region" description="Helical" evidence="9">
    <location>
        <begin position="728"/>
        <end position="750"/>
    </location>
</feature>
<evidence type="ECO:0000256" key="5">
    <source>
        <dbReference type="ARBA" id="ARBA00022989"/>
    </source>
</evidence>
<dbReference type="GO" id="GO:0006897">
    <property type="term" value="P:endocytosis"/>
    <property type="evidence" value="ECO:0007669"/>
    <property type="project" value="TreeGrafter"/>
</dbReference>
<dbReference type="PANTHER" id="PTHR10796">
    <property type="entry name" value="PATCHED-RELATED"/>
    <property type="match status" value="1"/>
</dbReference>
<evidence type="ECO:0000256" key="6">
    <source>
        <dbReference type="ARBA" id="ARBA00023136"/>
    </source>
</evidence>
<evidence type="ECO:0000259" key="10">
    <source>
        <dbReference type="PROSITE" id="PS50156"/>
    </source>
</evidence>
<dbReference type="PROSITE" id="PS50156">
    <property type="entry name" value="SSD"/>
    <property type="match status" value="1"/>
</dbReference>
<dbReference type="Proteomes" id="UP000050794">
    <property type="component" value="Unassembled WGS sequence"/>
</dbReference>
<dbReference type="InterPro" id="IPR000731">
    <property type="entry name" value="SSD"/>
</dbReference>
<sequence length="950" mass="106396">MDDSEPGPYELARGQPPYDDVPQSRQRSRTIFRKFEHLVKHGFLLLLQRIFGAIGVFIASFPYLFILVTLCISTISYGVIYVRFAQRLQDGFTSTNSPSRYEEQISLQFRGTNWTYTQRFVALVRAGDGGSMLRPEFFDRALQDSQRMILEAQRANKLPLRNVIIDHPKSTIHEYQYSVAQHLFGVRRRYAIYEPASPDGFSGENDSNPDSQWDQSQRLRLSSSDLFYSNRLEHVTMITLLFYAEAPDANVTNIITHWENAVFDWAKNGAAEFPELSIDVLGDKVLGREMVRGGLSLIPHLLAGLGLSITFVMISVIISSLKSRRVDFGKVLVVIGIIVPPLLAVFTTFGIMGLAHIEIYPIQMVIPFLILAIGVDDAFLMLHAWNRLAPAYDHLNGEERFRMIPTMFGKVLEEVGPSITITSLTNAIAFGIGTTVSTPAIQLFCMAATIAMVMDFIFELTLFGALLSLAARLEQVFSRLLRCYCRLLTMKGVRIFLVTFTSAFFVVSLIGTLKIRTYINAQKIIPSDSRLLRADALFEKYQWKEYEPLQIFVNNPPDIGDPKALAELKSMIRDFETLPHAIGPSATMFWLNDYEKMMKEVNGFTGLFGIEVDDSYNSVPEFLKTFVLWNETIRWHRNADGKVNVTAFYFVTGYCNSTSWWDRAEMMLTWREAASRWQQFNVTIYSENSPVLEGIFGLKGTTVQTATITLVCMLAVCILFLPSAAGILTAGWAICSISLGVFGFLSWWGLDLDPVTMSAIVMSIGFSVDYTAHVSYHYQRARQLLPSSSSKSDRLMHTLDSIGWPMIQAAVSTLVCFLPVAFHPDYTPSVFVRTITLVVGWGLLHGLVLLPAILAAIPDCLFTDLERRISISQPSVRLPEVRLTIENGSLKPAQATPFVSAEQNNSCCSEKQSSLKESEGRSLIASNSSAAMVTPLLTDCAGYDMSCSQK</sequence>
<keyword evidence="4 9" id="KW-0812">Transmembrane</keyword>
<evidence type="ECO:0000313" key="12">
    <source>
        <dbReference type="Proteomes" id="UP000050794"/>
    </source>
</evidence>
<dbReference type="GO" id="GO:0005886">
    <property type="term" value="C:plasma membrane"/>
    <property type="evidence" value="ECO:0007669"/>
    <property type="project" value="UniProtKB-SubCell"/>
</dbReference>
<feature type="transmembrane region" description="Helical" evidence="9">
    <location>
        <begin position="799"/>
        <end position="822"/>
    </location>
</feature>
<proteinExistence type="inferred from homology"/>
<dbReference type="GO" id="GO:0018996">
    <property type="term" value="P:molting cycle, collagen and cuticulin-based cuticle"/>
    <property type="evidence" value="ECO:0007669"/>
    <property type="project" value="TreeGrafter"/>
</dbReference>
<feature type="domain" description="SSD" evidence="10">
    <location>
        <begin position="299"/>
        <end position="469"/>
    </location>
</feature>
<feature type="transmembrane region" description="Helical" evidence="9">
    <location>
        <begin position="703"/>
        <end position="721"/>
    </location>
</feature>
<keyword evidence="7" id="KW-0325">Glycoprotein</keyword>
<keyword evidence="5 9" id="KW-1133">Transmembrane helix</keyword>
<gene>
    <name evidence="11" type="ORF">TCNE_LOCUS8761</name>
</gene>
<feature type="transmembrane region" description="Helical" evidence="9">
    <location>
        <begin position="297"/>
        <end position="319"/>
    </location>
</feature>
<name>A0A183UJU1_TOXCA</name>
<evidence type="ECO:0000256" key="3">
    <source>
        <dbReference type="ARBA" id="ARBA00022475"/>
    </source>
</evidence>
<evidence type="ECO:0000313" key="13">
    <source>
        <dbReference type="WBParaSite" id="TCNE_0000876101-mRNA-1"/>
    </source>
</evidence>
<accession>A0A183UJU1</accession>
<organism evidence="12 13">
    <name type="scientific">Toxocara canis</name>
    <name type="common">Canine roundworm</name>
    <dbReference type="NCBI Taxonomy" id="6265"/>
    <lineage>
        <taxon>Eukaryota</taxon>
        <taxon>Metazoa</taxon>
        <taxon>Ecdysozoa</taxon>
        <taxon>Nematoda</taxon>
        <taxon>Chromadorea</taxon>
        <taxon>Rhabditida</taxon>
        <taxon>Spirurina</taxon>
        <taxon>Ascaridomorpha</taxon>
        <taxon>Ascaridoidea</taxon>
        <taxon>Toxocaridae</taxon>
        <taxon>Toxocara</taxon>
    </lineage>
</organism>
<evidence type="ECO:0000313" key="11">
    <source>
        <dbReference type="EMBL" id="VDM40082.1"/>
    </source>
</evidence>
<feature type="transmembrane region" description="Helical" evidence="9">
    <location>
        <begin position="834"/>
        <end position="857"/>
    </location>
</feature>
<keyword evidence="6 9" id="KW-0472">Membrane</keyword>
<dbReference type="InterPro" id="IPR003392">
    <property type="entry name" value="PTHD_SSD"/>
</dbReference>
<dbReference type="GO" id="GO:0030659">
    <property type="term" value="C:cytoplasmic vesicle membrane"/>
    <property type="evidence" value="ECO:0007669"/>
    <property type="project" value="TreeGrafter"/>
</dbReference>
<feature type="transmembrane region" description="Helical" evidence="9">
    <location>
        <begin position="440"/>
        <end position="471"/>
    </location>
</feature>
<dbReference type="Gene3D" id="1.20.1640.10">
    <property type="entry name" value="Multidrug efflux transporter AcrB transmembrane domain"/>
    <property type="match status" value="2"/>
</dbReference>
<dbReference type="WBParaSite" id="TCNE_0000876101-mRNA-1">
    <property type="protein sequence ID" value="TCNE_0000876101-mRNA-1"/>
    <property type="gene ID" value="TCNE_0000876101"/>
</dbReference>
<dbReference type="FunFam" id="1.20.1640.10:FF:000013">
    <property type="entry name" value="PaTched Related family"/>
    <property type="match status" value="1"/>
</dbReference>
<evidence type="ECO:0000256" key="7">
    <source>
        <dbReference type="ARBA" id="ARBA00023180"/>
    </source>
</evidence>